<gene>
    <name evidence="7" type="ORF">DQ392_32230</name>
</gene>
<comment type="function">
    <text evidence="1 6">Exhibits S-adenosyl-L-methionine-dependent methyltransferase activity.</text>
</comment>
<evidence type="ECO:0000256" key="3">
    <source>
        <dbReference type="ARBA" id="ARBA00022603"/>
    </source>
</evidence>
<keyword evidence="5 6" id="KW-0949">S-adenosyl-L-methionine</keyword>
<dbReference type="InterPro" id="IPR007213">
    <property type="entry name" value="Ppm1/Ppm2/Tcmp"/>
</dbReference>
<evidence type="ECO:0000313" key="7">
    <source>
        <dbReference type="EMBL" id="RCG13515.1"/>
    </source>
</evidence>
<evidence type="ECO:0000256" key="6">
    <source>
        <dbReference type="RuleBase" id="RU362030"/>
    </source>
</evidence>
<dbReference type="GO" id="GO:0008168">
    <property type="term" value="F:methyltransferase activity"/>
    <property type="evidence" value="ECO:0007669"/>
    <property type="project" value="UniProtKB-UniRule"/>
</dbReference>
<dbReference type="EMBL" id="QOIM01000054">
    <property type="protein sequence ID" value="RCG13515.1"/>
    <property type="molecule type" value="Genomic_DNA"/>
</dbReference>
<name>A0A367E744_9ACTN</name>
<protein>
    <recommendedName>
        <fullName evidence="6">S-adenosyl-L-methionine-dependent methyltransferase</fullName>
        <ecNumber evidence="6">2.1.1.-</ecNumber>
    </recommendedName>
</protein>
<dbReference type="Gene3D" id="3.40.50.150">
    <property type="entry name" value="Vaccinia Virus protein VP39"/>
    <property type="match status" value="1"/>
</dbReference>
<keyword evidence="4 7" id="KW-0808">Transferase</keyword>
<organism evidence="7 8">
    <name type="scientific">Streptomyces reniochalinae</name>
    <dbReference type="NCBI Taxonomy" id="2250578"/>
    <lineage>
        <taxon>Bacteria</taxon>
        <taxon>Bacillati</taxon>
        <taxon>Actinomycetota</taxon>
        <taxon>Actinomycetes</taxon>
        <taxon>Kitasatosporales</taxon>
        <taxon>Streptomycetaceae</taxon>
        <taxon>Streptomyces</taxon>
    </lineage>
</organism>
<proteinExistence type="inferred from homology"/>
<keyword evidence="3 6" id="KW-0489">Methyltransferase</keyword>
<reference evidence="7 8" key="1">
    <citation type="submission" date="2018-06" db="EMBL/GenBank/DDBJ databases">
        <title>Streptomyces reniochalinae sp. nov. and Streptomyces diacarnus sp. nov. from marine sponges.</title>
        <authorList>
            <person name="Li L."/>
        </authorList>
    </citation>
    <scope>NUCLEOTIDE SEQUENCE [LARGE SCALE GENOMIC DNA]</scope>
    <source>
        <strain evidence="7 8">LHW50302</strain>
    </source>
</reference>
<dbReference type="InterPro" id="IPR011610">
    <property type="entry name" value="SAM_mthyl_Trfase_ML2640-like"/>
</dbReference>
<dbReference type="OrthoDB" id="9806164at2"/>
<dbReference type="AlphaFoldDB" id="A0A367E744"/>
<keyword evidence="8" id="KW-1185">Reference proteome</keyword>
<evidence type="ECO:0000256" key="4">
    <source>
        <dbReference type="ARBA" id="ARBA00022679"/>
    </source>
</evidence>
<dbReference type="PANTHER" id="PTHR43619:SF2">
    <property type="entry name" value="S-ADENOSYL-L-METHIONINE-DEPENDENT METHYLTRANSFERASES SUPERFAMILY PROTEIN"/>
    <property type="match status" value="1"/>
</dbReference>
<comment type="caution">
    <text evidence="7">The sequence shown here is derived from an EMBL/GenBank/DDBJ whole genome shotgun (WGS) entry which is preliminary data.</text>
</comment>
<dbReference type="GO" id="GO:0032259">
    <property type="term" value="P:methylation"/>
    <property type="evidence" value="ECO:0007669"/>
    <property type="project" value="UniProtKB-KW"/>
</dbReference>
<evidence type="ECO:0000256" key="1">
    <source>
        <dbReference type="ARBA" id="ARBA00003907"/>
    </source>
</evidence>
<dbReference type="RefSeq" id="WP_114019254.1">
    <property type="nucleotide sequence ID" value="NZ_QOIM01000054.1"/>
</dbReference>
<evidence type="ECO:0000256" key="2">
    <source>
        <dbReference type="ARBA" id="ARBA00008138"/>
    </source>
</evidence>
<dbReference type="EC" id="2.1.1.-" evidence="6"/>
<evidence type="ECO:0000313" key="8">
    <source>
        <dbReference type="Proteomes" id="UP000253507"/>
    </source>
</evidence>
<dbReference type="InterPro" id="IPR029063">
    <property type="entry name" value="SAM-dependent_MTases_sf"/>
</dbReference>
<accession>A0A367E744</accession>
<dbReference type="PANTHER" id="PTHR43619">
    <property type="entry name" value="S-ADENOSYL-L-METHIONINE-DEPENDENT METHYLTRANSFERASE YKTD-RELATED"/>
    <property type="match status" value="1"/>
</dbReference>
<dbReference type="SUPFAM" id="SSF53335">
    <property type="entry name" value="S-adenosyl-L-methionine-dependent methyltransferases"/>
    <property type="match status" value="1"/>
</dbReference>
<sequence length="292" mass="31433">MSSDQQWDIVSGVGVTALAVAAGRATESTRPDALITDPYAPAFLAAASSTAPFPTTLDELEERAGASGLWPLMTAYLGVRSRVFDDFLTGAAREGARQVVILASGLDTRPFRLEWPAGVRCFELDQPLVLDFKLAVLTEQGAAASCAHTPVRADLREDWASALDEAGFDAALPTAWLAEGLLPYLPPEAEERLFKEIDRLSASGSSLAVEDVSAVDELAGDALVRDGGTALGIDLPSLLPDGTKRGPRDQLDSLGWRYDERPVLESARRLGRPMESASRLMEHMFHAFARRP</sequence>
<comment type="similarity">
    <text evidence="2 6">Belongs to the UPF0677 family.</text>
</comment>
<dbReference type="NCBIfam" id="TIGR00027">
    <property type="entry name" value="mthyl_TIGR00027"/>
    <property type="match status" value="1"/>
</dbReference>
<dbReference type="Pfam" id="PF04072">
    <property type="entry name" value="LCM"/>
    <property type="match status" value="1"/>
</dbReference>
<evidence type="ECO:0000256" key="5">
    <source>
        <dbReference type="ARBA" id="ARBA00022691"/>
    </source>
</evidence>
<dbReference type="Proteomes" id="UP000253507">
    <property type="component" value="Unassembled WGS sequence"/>
</dbReference>